<organism evidence="2">
    <name type="scientific">Mytilinidion resinicola</name>
    <dbReference type="NCBI Taxonomy" id="574789"/>
    <lineage>
        <taxon>Eukaryota</taxon>
        <taxon>Fungi</taxon>
        <taxon>Dikarya</taxon>
        <taxon>Ascomycota</taxon>
        <taxon>Pezizomycotina</taxon>
        <taxon>Dothideomycetes</taxon>
        <taxon>Pleosporomycetidae</taxon>
        <taxon>Mytilinidiales</taxon>
        <taxon>Mytilinidiaceae</taxon>
        <taxon>Mytilinidion</taxon>
    </lineage>
</organism>
<dbReference type="EMBL" id="MU003705">
    <property type="protein sequence ID" value="KAF2807500.1"/>
    <property type="molecule type" value="Genomic_DNA"/>
</dbReference>
<evidence type="ECO:0000313" key="4">
    <source>
        <dbReference type="RefSeq" id="XP_033574464.1"/>
    </source>
</evidence>
<dbReference type="AlphaFoldDB" id="A0A6A6YFI6"/>
<dbReference type="Proteomes" id="UP000504636">
    <property type="component" value="Unplaced"/>
</dbReference>
<accession>A0A6A6YFI6</accession>
<dbReference type="GeneID" id="54466668"/>
<reference evidence="2 4" key="1">
    <citation type="journal article" date="2020" name="Stud. Mycol.">
        <title>101 Dothideomycetes genomes: a test case for predicting lifestyles and emergence of pathogens.</title>
        <authorList>
            <person name="Haridas S."/>
            <person name="Albert R."/>
            <person name="Binder M."/>
            <person name="Bloem J."/>
            <person name="Labutti K."/>
            <person name="Salamov A."/>
            <person name="Andreopoulos B."/>
            <person name="Baker S."/>
            <person name="Barry K."/>
            <person name="Bills G."/>
            <person name="Bluhm B."/>
            <person name="Cannon C."/>
            <person name="Castanera R."/>
            <person name="Culley D."/>
            <person name="Daum C."/>
            <person name="Ezra D."/>
            <person name="Gonzalez J."/>
            <person name="Henrissat B."/>
            <person name="Kuo A."/>
            <person name="Liang C."/>
            <person name="Lipzen A."/>
            <person name="Lutzoni F."/>
            <person name="Magnuson J."/>
            <person name="Mondo S."/>
            <person name="Nolan M."/>
            <person name="Ohm R."/>
            <person name="Pangilinan J."/>
            <person name="Park H.-J."/>
            <person name="Ramirez L."/>
            <person name="Alfaro M."/>
            <person name="Sun H."/>
            <person name="Tritt A."/>
            <person name="Yoshinaga Y."/>
            <person name="Zwiers L.-H."/>
            <person name="Turgeon B."/>
            <person name="Goodwin S."/>
            <person name="Spatafora J."/>
            <person name="Crous P."/>
            <person name="Grigoriev I."/>
        </authorList>
    </citation>
    <scope>NUCLEOTIDE SEQUENCE</scope>
    <source>
        <strain evidence="2 4">CBS 304.34</strain>
    </source>
</reference>
<protein>
    <submittedName>
        <fullName evidence="2 4">Uncharacterized protein</fullName>
    </submittedName>
</protein>
<proteinExistence type="predicted"/>
<name>A0A6A6YFI6_9PEZI</name>
<keyword evidence="3" id="KW-1185">Reference proteome</keyword>
<reference evidence="4" key="2">
    <citation type="submission" date="2020-04" db="EMBL/GenBank/DDBJ databases">
        <authorList>
            <consortium name="NCBI Genome Project"/>
        </authorList>
    </citation>
    <scope>NUCLEOTIDE SEQUENCE</scope>
    <source>
        <strain evidence="4">CBS 304.34</strain>
    </source>
</reference>
<reference evidence="4" key="3">
    <citation type="submission" date="2025-04" db="UniProtKB">
        <authorList>
            <consortium name="RefSeq"/>
        </authorList>
    </citation>
    <scope>IDENTIFICATION</scope>
    <source>
        <strain evidence="4">CBS 304.34</strain>
    </source>
</reference>
<gene>
    <name evidence="2 4" type="ORF">BDZ99DRAFT_523114</name>
</gene>
<evidence type="ECO:0000256" key="1">
    <source>
        <dbReference type="SAM" id="MobiDB-lite"/>
    </source>
</evidence>
<feature type="compositionally biased region" description="Basic and acidic residues" evidence="1">
    <location>
        <begin position="158"/>
        <end position="199"/>
    </location>
</feature>
<feature type="region of interest" description="Disordered" evidence="1">
    <location>
        <begin position="136"/>
        <end position="199"/>
    </location>
</feature>
<evidence type="ECO:0000313" key="3">
    <source>
        <dbReference type="Proteomes" id="UP000504636"/>
    </source>
</evidence>
<dbReference type="RefSeq" id="XP_033574464.1">
    <property type="nucleotide sequence ID" value="XM_033725775.1"/>
</dbReference>
<evidence type="ECO:0000313" key="2">
    <source>
        <dbReference type="EMBL" id="KAF2807500.1"/>
    </source>
</evidence>
<sequence length="199" mass="22537">MSPLRHKPSTVDPNLNTEEDLTKLCEKAAVEASALRQREMFRRALKAEGDMEELCEEAAEEASALFEQPAEPPVQCPKPRMNYSKHEAQARHTINVFGWAMRKFPYTTHICRKWDAGGSRFHKAEVQHTFQSFPESGGAGFAQRPELQTGGNVVTRARTRERPGVEARREHPGVEAHREHPGVEARREHPEAHEGVAWI</sequence>